<dbReference type="PROSITE" id="PS50931">
    <property type="entry name" value="HTH_LYSR"/>
    <property type="match status" value="1"/>
</dbReference>
<keyword evidence="5" id="KW-1133">Transmembrane helix</keyword>
<evidence type="ECO:0000256" key="2">
    <source>
        <dbReference type="ARBA" id="ARBA00023015"/>
    </source>
</evidence>
<dbReference type="Gene3D" id="1.10.10.10">
    <property type="entry name" value="Winged helix-like DNA-binding domain superfamily/Winged helix DNA-binding domain"/>
    <property type="match status" value="1"/>
</dbReference>
<keyword evidence="8" id="KW-1185">Reference proteome</keyword>
<dbReference type="InterPro" id="IPR005119">
    <property type="entry name" value="LysR_subst-bd"/>
</dbReference>
<dbReference type="InterPro" id="IPR000847">
    <property type="entry name" value="LysR_HTH_N"/>
</dbReference>
<dbReference type="InterPro" id="IPR036388">
    <property type="entry name" value="WH-like_DNA-bd_sf"/>
</dbReference>
<dbReference type="Pfam" id="PF03466">
    <property type="entry name" value="LysR_substrate"/>
    <property type="match status" value="1"/>
</dbReference>
<dbReference type="RefSeq" id="WP_203808215.1">
    <property type="nucleotide sequence ID" value="NZ_BAAAQE010000049.1"/>
</dbReference>
<dbReference type="EMBL" id="BOMG01000115">
    <property type="protein sequence ID" value="GID60830.1"/>
    <property type="molecule type" value="Genomic_DNA"/>
</dbReference>
<dbReference type="Gene3D" id="3.40.190.10">
    <property type="entry name" value="Periplasmic binding protein-like II"/>
    <property type="match status" value="2"/>
</dbReference>
<keyword evidence="4" id="KW-0804">Transcription</keyword>
<name>A0ABQ3XQT2_9ACTN</name>
<evidence type="ECO:0000259" key="6">
    <source>
        <dbReference type="PROSITE" id="PS50931"/>
    </source>
</evidence>
<organism evidence="7 8">
    <name type="scientific">Actinoplanes couchii</name>
    <dbReference type="NCBI Taxonomy" id="403638"/>
    <lineage>
        <taxon>Bacteria</taxon>
        <taxon>Bacillati</taxon>
        <taxon>Actinomycetota</taxon>
        <taxon>Actinomycetes</taxon>
        <taxon>Micromonosporales</taxon>
        <taxon>Micromonosporaceae</taxon>
        <taxon>Actinoplanes</taxon>
    </lineage>
</organism>
<comment type="caution">
    <text evidence="7">The sequence shown here is derived from an EMBL/GenBank/DDBJ whole genome shotgun (WGS) entry which is preliminary data.</text>
</comment>
<dbReference type="SUPFAM" id="SSF53850">
    <property type="entry name" value="Periplasmic binding protein-like II"/>
    <property type="match status" value="1"/>
</dbReference>
<reference evidence="7 8" key="1">
    <citation type="submission" date="2021-01" db="EMBL/GenBank/DDBJ databases">
        <title>Whole genome shotgun sequence of Actinoplanes couchii NBRC 106145.</title>
        <authorList>
            <person name="Komaki H."/>
            <person name="Tamura T."/>
        </authorList>
    </citation>
    <scope>NUCLEOTIDE SEQUENCE [LARGE SCALE GENOMIC DNA]</scope>
    <source>
        <strain evidence="7 8">NBRC 106145</strain>
    </source>
</reference>
<sequence>MDLNLLKGLDALLEHRSVQDAAVRLGLTQPAVSRILGRLRAATGDAILVRNGREMVPTARALEIRAEVRDLVTRAASVLAPVGELKLAQLSRIFTIRCHDSILTAVAPPLVQAVSEQAPGVLLRLVAENPPDGGDLSRGSVDLTVGCPSDPQPASITSRVVGADEMVLVMTEGHDTDVETPSIGRIAAAAHVVVSRQPLMTGPMDEALERFGLRRRVIAVVPTVSAALAVVSTGAAVTVLPRRLRDPLPPGLRNRPLPFPLATAPATISWHQRHTGDPAHTWLRNLLASTLTAILGAE</sequence>
<keyword evidence="3" id="KW-0238">DNA-binding</keyword>
<evidence type="ECO:0000256" key="4">
    <source>
        <dbReference type="ARBA" id="ARBA00023163"/>
    </source>
</evidence>
<dbReference type="InterPro" id="IPR050389">
    <property type="entry name" value="LysR-type_TF"/>
</dbReference>
<gene>
    <name evidence="7" type="ORF">Aco03nite_092340</name>
</gene>
<dbReference type="Proteomes" id="UP000612282">
    <property type="component" value="Unassembled WGS sequence"/>
</dbReference>
<dbReference type="Pfam" id="PF00126">
    <property type="entry name" value="HTH_1"/>
    <property type="match status" value="1"/>
</dbReference>
<feature type="domain" description="HTH lysR-type" evidence="6">
    <location>
        <begin position="1"/>
        <end position="58"/>
    </location>
</feature>
<evidence type="ECO:0000313" key="8">
    <source>
        <dbReference type="Proteomes" id="UP000612282"/>
    </source>
</evidence>
<keyword evidence="5" id="KW-0812">Transmembrane</keyword>
<keyword evidence="5" id="KW-0472">Membrane</keyword>
<dbReference type="PANTHER" id="PTHR30118:SF15">
    <property type="entry name" value="TRANSCRIPTIONAL REGULATORY PROTEIN"/>
    <property type="match status" value="1"/>
</dbReference>
<evidence type="ECO:0000256" key="5">
    <source>
        <dbReference type="SAM" id="Phobius"/>
    </source>
</evidence>
<keyword evidence="2" id="KW-0805">Transcription regulation</keyword>
<protein>
    <submittedName>
        <fullName evidence="7">LysR family transcriptional regulator</fullName>
    </submittedName>
</protein>
<dbReference type="PANTHER" id="PTHR30118">
    <property type="entry name" value="HTH-TYPE TRANSCRIPTIONAL REGULATOR LEUO-RELATED"/>
    <property type="match status" value="1"/>
</dbReference>
<evidence type="ECO:0000313" key="7">
    <source>
        <dbReference type="EMBL" id="GID60830.1"/>
    </source>
</evidence>
<evidence type="ECO:0000256" key="1">
    <source>
        <dbReference type="ARBA" id="ARBA00009437"/>
    </source>
</evidence>
<comment type="similarity">
    <text evidence="1">Belongs to the LysR transcriptional regulatory family.</text>
</comment>
<dbReference type="InterPro" id="IPR036390">
    <property type="entry name" value="WH_DNA-bd_sf"/>
</dbReference>
<evidence type="ECO:0000256" key="3">
    <source>
        <dbReference type="ARBA" id="ARBA00023125"/>
    </source>
</evidence>
<proteinExistence type="inferred from homology"/>
<feature type="transmembrane region" description="Helical" evidence="5">
    <location>
        <begin position="217"/>
        <end position="240"/>
    </location>
</feature>
<dbReference type="SUPFAM" id="SSF46785">
    <property type="entry name" value="Winged helix' DNA-binding domain"/>
    <property type="match status" value="1"/>
</dbReference>
<accession>A0ABQ3XQT2</accession>